<dbReference type="AlphaFoldDB" id="A0A1K1PB91"/>
<protein>
    <submittedName>
        <fullName evidence="4">PH domain-containing protein</fullName>
    </submittedName>
</protein>
<keyword evidence="2" id="KW-1133">Transmembrane helix</keyword>
<accession>A0A1K1PB91</accession>
<gene>
    <name evidence="4" type="ORF">SAMN02910280_2605</name>
</gene>
<feature type="transmembrane region" description="Helical" evidence="2">
    <location>
        <begin position="33"/>
        <end position="54"/>
    </location>
</feature>
<proteinExistence type="predicted"/>
<sequence>MSLESQVGPNEHILWSGTKNKKVSVMEAIFNPLLPFALIWGLIDLGFIFMATGASHSHSSASAEKSFLGFLIPFFLLHLMPVWLYLGGVLTSAARAKNTYYCVTDQAVYIQHGIFNTTTERITYQQVISIGTHQSFFDKRLLTGDVVLKLDEIVYAGKQRTPHQRDIKIENISDYENLYQTIMQYQPSFATGMPGNAPRDMRSYMQQYSNSPYDNSPYDNENNDRRW</sequence>
<evidence type="ECO:0000313" key="4">
    <source>
        <dbReference type="EMBL" id="SFW44876.1"/>
    </source>
</evidence>
<evidence type="ECO:0000313" key="5">
    <source>
        <dbReference type="Proteomes" id="UP000183461"/>
    </source>
</evidence>
<reference evidence="4 5" key="1">
    <citation type="submission" date="2016-11" db="EMBL/GenBank/DDBJ databases">
        <authorList>
            <person name="Jaros S."/>
            <person name="Januszkiewicz K."/>
            <person name="Wedrychowicz H."/>
        </authorList>
    </citation>
    <scope>NUCLEOTIDE SEQUENCE [LARGE SCALE GENOMIC DNA]</scope>
    <source>
        <strain evidence="4 5">YL228</strain>
    </source>
</reference>
<evidence type="ECO:0000259" key="3">
    <source>
        <dbReference type="Pfam" id="PF03703"/>
    </source>
</evidence>
<feature type="region of interest" description="Disordered" evidence="1">
    <location>
        <begin position="207"/>
        <end position="227"/>
    </location>
</feature>
<organism evidence="4 5">
    <name type="scientific">Ruminococcus flavefaciens</name>
    <dbReference type="NCBI Taxonomy" id="1265"/>
    <lineage>
        <taxon>Bacteria</taxon>
        <taxon>Bacillati</taxon>
        <taxon>Bacillota</taxon>
        <taxon>Clostridia</taxon>
        <taxon>Eubacteriales</taxon>
        <taxon>Oscillospiraceae</taxon>
        <taxon>Ruminococcus</taxon>
    </lineage>
</organism>
<dbReference type="Proteomes" id="UP000183461">
    <property type="component" value="Unassembled WGS sequence"/>
</dbReference>
<feature type="transmembrane region" description="Helical" evidence="2">
    <location>
        <begin position="66"/>
        <end position="86"/>
    </location>
</feature>
<evidence type="ECO:0000256" key="2">
    <source>
        <dbReference type="SAM" id="Phobius"/>
    </source>
</evidence>
<evidence type="ECO:0000256" key="1">
    <source>
        <dbReference type="SAM" id="MobiDB-lite"/>
    </source>
</evidence>
<feature type="domain" description="YdbS-like PH" evidence="3">
    <location>
        <begin position="97"/>
        <end position="150"/>
    </location>
</feature>
<name>A0A1K1PB91_RUMFL</name>
<keyword evidence="2" id="KW-0812">Transmembrane</keyword>
<dbReference type="EMBL" id="FPIP01000008">
    <property type="protein sequence ID" value="SFW44876.1"/>
    <property type="molecule type" value="Genomic_DNA"/>
</dbReference>
<dbReference type="Pfam" id="PF03703">
    <property type="entry name" value="bPH_2"/>
    <property type="match status" value="1"/>
</dbReference>
<dbReference type="RefSeq" id="WP_072300823.1">
    <property type="nucleotide sequence ID" value="NZ_FPIP01000008.1"/>
</dbReference>
<feature type="compositionally biased region" description="Polar residues" evidence="1">
    <location>
        <begin position="207"/>
        <end position="220"/>
    </location>
</feature>
<keyword evidence="2" id="KW-0472">Membrane</keyword>
<dbReference type="InterPro" id="IPR005182">
    <property type="entry name" value="YdbS-like_PH"/>
</dbReference>